<gene>
    <name evidence="1" type="ORF">GCM10009550_35430</name>
</gene>
<dbReference type="RefSeq" id="WP_344241937.1">
    <property type="nucleotide sequence ID" value="NZ_BAAAHH010000013.1"/>
</dbReference>
<sequence length="263" mass="28157">MRDVDPLFQKLRDGMLPRVTGPEPAKIISRARARTSRRRLAAGALAASVAVSLVAFQNRQESPPPVLTSPSATATASVQARPLKPKDLLYAAEAAEGDRLRWYTSTDLDGGPLYIQVCGGGTEEESDPLGTEIPGTAQRLLVTYNGNAEMGNEMTSTSRGEQVIVFTDEETAIETMNEIVTGAQDCAPGAVLGYPEIGDDAISSSWTEPGSAEPQRGNGVAARQGRAIVVYGDIRNNGRPLATLTDHERDTWKTVEKLKSLGY</sequence>
<reference evidence="1 2" key="1">
    <citation type="journal article" date="2019" name="Int. J. Syst. Evol. Microbiol.">
        <title>The Global Catalogue of Microorganisms (GCM) 10K type strain sequencing project: providing services to taxonomists for standard genome sequencing and annotation.</title>
        <authorList>
            <consortium name="The Broad Institute Genomics Platform"/>
            <consortium name="The Broad Institute Genome Sequencing Center for Infectious Disease"/>
            <person name="Wu L."/>
            <person name="Ma J."/>
        </authorList>
    </citation>
    <scope>NUCLEOTIDE SEQUENCE [LARGE SCALE GENOMIC DNA]</scope>
    <source>
        <strain evidence="1 2">JCM 10696</strain>
    </source>
</reference>
<keyword evidence="2" id="KW-1185">Reference proteome</keyword>
<dbReference type="Proteomes" id="UP001500665">
    <property type="component" value="Unassembled WGS sequence"/>
</dbReference>
<comment type="caution">
    <text evidence="1">The sequence shown here is derived from an EMBL/GenBank/DDBJ whole genome shotgun (WGS) entry which is preliminary data.</text>
</comment>
<organism evidence="1 2">
    <name type="scientific">Actinocorallia libanotica</name>
    <dbReference type="NCBI Taxonomy" id="46162"/>
    <lineage>
        <taxon>Bacteria</taxon>
        <taxon>Bacillati</taxon>
        <taxon>Actinomycetota</taxon>
        <taxon>Actinomycetes</taxon>
        <taxon>Streptosporangiales</taxon>
        <taxon>Thermomonosporaceae</taxon>
        <taxon>Actinocorallia</taxon>
    </lineage>
</organism>
<name>A0ABN1R902_9ACTN</name>
<protein>
    <submittedName>
        <fullName evidence="1">Uncharacterized protein</fullName>
    </submittedName>
</protein>
<accession>A0ABN1R902</accession>
<evidence type="ECO:0000313" key="1">
    <source>
        <dbReference type="EMBL" id="GAA0953434.1"/>
    </source>
</evidence>
<proteinExistence type="predicted"/>
<evidence type="ECO:0000313" key="2">
    <source>
        <dbReference type="Proteomes" id="UP001500665"/>
    </source>
</evidence>
<dbReference type="EMBL" id="BAAAHH010000013">
    <property type="protein sequence ID" value="GAA0953434.1"/>
    <property type="molecule type" value="Genomic_DNA"/>
</dbReference>